<dbReference type="GO" id="GO:0004518">
    <property type="term" value="F:nuclease activity"/>
    <property type="evidence" value="ECO:0007669"/>
    <property type="project" value="UniProtKB-KW"/>
</dbReference>
<feature type="domain" description="PIN" evidence="7">
    <location>
        <begin position="3"/>
        <end position="116"/>
    </location>
</feature>
<dbReference type="Proteomes" id="UP000662973">
    <property type="component" value="Chromosome"/>
</dbReference>
<comment type="cofactor">
    <cofactor evidence="1">
        <name>Mg(2+)</name>
        <dbReference type="ChEBI" id="CHEBI:18420"/>
    </cofactor>
</comment>
<dbReference type="RefSeq" id="WP_229111993.1">
    <property type="nucleotide sequence ID" value="NZ_CP064788.1"/>
</dbReference>
<reference evidence="8 9" key="1">
    <citation type="submission" date="2020-11" db="EMBL/GenBank/DDBJ databases">
        <title>Carbohydrate-dependent, anaerobic sulfur respiration: A novel catabolism in halophilic archaea.</title>
        <authorList>
            <person name="Sorokin D.Y."/>
            <person name="Messina E."/>
            <person name="Smedile F."/>
            <person name="La Cono V."/>
            <person name="Hallsworth J.E."/>
            <person name="Yakimov M.M."/>
        </authorList>
    </citation>
    <scope>NUCLEOTIDE SEQUENCE [LARGE SCALE GENOMIC DNA]</scope>
    <source>
        <strain evidence="8 9">HSR12-2</strain>
    </source>
</reference>
<proteinExistence type="inferred from homology"/>
<sequence length="131" mass="14279">MSFLETSAIIDYLAGVEDVVAFVDDQETLFTSSICVYEVLAGEVLGPGPTDVYQRRQDFGRVQALDFSETVAIEAAQLQRELMEDGVQLAARDMMIAATARSTGAELVVADSDFEVASLESHVAVRNLRDE</sequence>
<dbReference type="Pfam" id="PF01850">
    <property type="entry name" value="PIN"/>
    <property type="match status" value="1"/>
</dbReference>
<protein>
    <submittedName>
        <fullName evidence="8">PIN domain containing protein</fullName>
    </submittedName>
</protein>
<dbReference type="GO" id="GO:0046872">
    <property type="term" value="F:metal ion binding"/>
    <property type="evidence" value="ECO:0007669"/>
    <property type="project" value="UniProtKB-KW"/>
</dbReference>
<keyword evidence="9" id="KW-1185">Reference proteome</keyword>
<dbReference type="KEGG" id="hds:HSR122_1375"/>
<evidence type="ECO:0000256" key="4">
    <source>
        <dbReference type="ARBA" id="ARBA00022801"/>
    </source>
</evidence>
<accession>A0A897N8K3</accession>
<dbReference type="InterPro" id="IPR002716">
    <property type="entry name" value="PIN_dom"/>
</dbReference>
<evidence type="ECO:0000256" key="6">
    <source>
        <dbReference type="ARBA" id="ARBA00038093"/>
    </source>
</evidence>
<evidence type="ECO:0000256" key="3">
    <source>
        <dbReference type="ARBA" id="ARBA00022723"/>
    </source>
</evidence>
<evidence type="ECO:0000313" key="9">
    <source>
        <dbReference type="Proteomes" id="UP000662973"/>
    </source>
</evidence>
<organism evidence="8 9">
    <name type="scientific">Halapricum desulfuricans</name>
    <dbReference type="NCBI Taxonomy" id="2841257"/>
    <lineage>
        <taxon>Archaea</taxon>
        <taxon>Methanobacteriati</taxon>
        <taxon>Methanobacteriota</taxon>
        <taxon>Stenosarchaea group</taxon>
        <taxon>Halobacteria</taxon>
        <taxon>Halobacteriales</taxon>
        <taxon>Haloarculaceae</taxon>
        <taxon>Halapricum</taxon>
    </lineage>
</organism>
<dbReference type="Gene3D" id="3.40.50.1010">
    <property type="entry name" value="5'-nuclease"/>
    <property type="match status" value="1"/>
</dbReference>
<dbReference type="AlphaFoldDB" id="A0A897N8K3"/>
<dbReference type="EMBL" id="CP064788">
    <property type="protein sequence ID" value="QSG08771.1"/>
    <property type="molecule type" value="Genomic_DNA"/>
</dbReference>
<keyword evidence="4" id="KW-0378">Hydrolase</keyword>
<keyword evidence="5" id="KW-0460">Magnesium</keyword>
<name>A0A897N8K3_9EURY</name>
<evidence type="ECO:0000256" key="1">
    <source>
        <dbReference type="ARBA" id="ARBA00001946"/>
    </source>
</evidence>
<gene>
    <name evidence="8" type="primary">vapC5</name>
    <name evidence="8" type="ORF">HSR122_1375</name>
</gene>
<keyword evidence="3" id="KW-0479">Metal-binding</keyword>
<dbReference type="PANTHER" id="PTHR33653:SF1">
    <property type="entry name" value="RIBONUCLEASE VAPC2"/>
    <property type="match status" value="1"/>
</dbReference>
<dbReference type="PANTHER" id="PTHR33653">
    <property type="entry name" value="RIBONUCLEASE VAPC2"/>
    <property type="match status" value="1"/>
</dbReference>
<evidence type="ECO:0000259" key="7">
    <source>
        <dbReference type="Pfam" id="PF01850"/>
    </source>
</evidence>
<evidence type="ECO:0000256" key="5">
    <source>
        <dbReference type="ARBA" id="ARBA00022842"/>
    </source>
</evidence>
<dbReference type="InterPro" id="IPR029060">
    <property type="entry name" value="PIN-like_dom_sf"/>
</dbReference>
<keyword evidence="2" id="KW-0540">Nuclease</keyword>
<dbReference type="GeneID" id="68852010"/>
<dbReference type="InterPro" id="IPR050556">
    <property type="entry name" value="Type_II_TA_system_RNase"/>
</dbReference>
<evidence type="ECO:0000256" key="2">
    <source>
        <dbReference type="ARBA" id="ARBA00022722"/>
    </source>
</evidence>
<comment type="similarity">
    <text evidence="6">Belongs to the PINc/VapC protein family.</text>
</comment>
<evidence type="ECO:0000313" key="8">
    <source>
        <dbReference type="EMBL" id="QSG08771.1"/>
    </source>
</evidence>
<dbReference type="GO" id="GO:0016787">
    <property type="term" value="F:hydrolase activity"/>
    <property type="evidence" value="ECO:0007669"/>
    <property type="project" value="UniProtKB-KW"/>
</dbReference>
<dbReference type="SUPFAM" id="SSF88723">
    <property type="entry name" value="PIN domain-like"/>
    <property type="match status" value="1"/>
</dbReference>